<evidence type="ECO:0000256" key="4">
    <source>
        <dbReference type="ARBA" id="ARBA00022692"/>
    </source>
</evidence>
<dbReference type="PROSITE" id="PS50928">
    <property type="entry name" value="ABC_TM1"/>
    <property type="match status" value="1"/>
</dbReference>
<dbReference type="InterPro" id="IPR050366">
    <property type="entry name" value="BP-dependent_transpt_permease"/>
</dbReference>
<keyword evidence="10" id="KW-1185">Reference proteome</keyword>
<feature type="transmembrane region" description="Helical" evidence="7">
    <location>
        <begin position="12"/>
        <end position="30"/>
    </location>
</feature>
<proteinExistence type="inferred from homology"/>
<dbReference type="PANTHER" id="PTHR43386">
    <property type="entry name" value="OLIGOPEPTIDE TRANSPORT SYSTEM PERMEASE PROTEIN APPC"/>
    <property type="match status" value="1"/>
</dbReference>
<accession>A0ABU5VPM7</accession>
<comment type="similarity">
    <text evidence="7">Belongs to the binding-protein-dependent transport system permease family.</text>
</comment>
<evidence type="ECO:0000256" key="3">
    <source>
        <dbReference type="ARBA" id="ARBA00022475"/>
    </source>
</evidence>
<evidence type="ECO:0000259" key="8">
    <source>
        <dbReference type="PROSITE" id="PS50928"/>
    </source>
</evidence>
<name>A0ABU5VPM7_9BACT</name>
<feature type="transmembrane region" description="Helical" evidence="7">
    <location>
        <begin position="115"/>
        <end position="136"/>
    </location>
</feature>
<dbReference type="CDD" id="cd06261">
    <property type="entry name" value="TM_PBP2"/>
    <property type="match status" value="1"/>
</dbReference>
<feature type="transmembrane region" description="Helical" evidence="7">
    <location>
        <begin position="245"/>
        <end position="263"/>
    </location>
</feature>
<keyword evidence="5 7" id="KW-1133">Transmembrane helix</keyword>
<evidence type="ECO:0000256" key="1">
    <source>
        <dbReference type="ARBA" id="ARBA00004651"/>
    </source>
</evidence>
<dbReference type="RefSeq" id="WP_323574493.1">
    <property type="nucleotide sequence ID" value="NZ_JAYGJQ010000001.1"/>
</dbReference>
<evidence type="ECO:0000256" key="7">
    <source>
        <dbReference type="RuleBase" id="RU363032"/>
    </source>
</evidence>
<keyword evidence="4 7" id="KW-0812">Transmembrane</keyword>
<evidence type="ECO:0000256" key="5">
    <source>
        <dbReference type="ARBA" id="ARBA00022989"/>
    </source>
</evidence>
<feature type="transmembrane region" description="Helical" evidence="7">
    <location>
        <begin position="79"/>
        <end position="103"/>
    </location>
</feature>
<dbReference type="Proteomes" id="UP001302274">
    <property type="component" value="Unassembled WGS sequence"/>
</dbReference>
<dbReference type="Pfam" id="PF00528">
    <property type="entry name" value="BPD_transp_1"/>
    <property type="match status" value="1"/>
</dbReference>
<sequence length="276" mass="29792">MGKFTKEMKWGLSILSLYVVWALSWFVYRYTIKGTIFKPYIPELDMKVELALPFTKGLTLGADLLGRSLLEVLSAGLTYSLSLSLIVTIATASIGILMGYMAVKAPSWFKLIFDMAINLVFIFPSILIAIMIMAVTGQSMKGLIFAMIITGWPGYAKIARGESKRVLSLTYVEGARAIGIGEIRLFFTVIIPAILPVMIVNMVLGISGVIISEAALGFLGLGGSPYSWGAMLSAAKTVLLEAPHIAMILSLTMAGLIIGLNLLGDGLRDYLDPNKG</sequence>
<comment type="subcellular location">
    <subcellularLocation>
        <location evidence="1 7">Cell membrane</location>
        <topology evidence="1 7">Multi-pass membrane protein</topology>
    </subcellularLocation>
</comment>
<organism evidence="9 10">
    <name type="scientific">Bacteriovorax antarcticus</name>
    <dbReference type="NCBI Taxonomy" id="3088717"/>
    <lineage>
        <taxon>Bacteria</taxon>
        <taxon>Pseudomonadati</taxon>
        <taxon>Bdellovibrionota</taxon>
        <taxon>Bacteriovoracia</taxon>
        <taxon>Bacteriovoracales</taxon>
        <taxon>Bacteriovoracaceae</taxon>
        <taxon>Bacteriovorax</taxon>
    </lineage>
</organism>
<dbReference type="Gene3D" id="1.10.3720.10">
    <property type="entry name" value="MetI-like"/>
    <property type="match status" value="1"/>
</dbReference>
<dbReference type="InterPro" id="IPR000515">
    <property type="entry name" value="MetI-like"/>
</dbReference>
<dbReference type="EMBL" id="JAYGJQ010000001">
    <property type="protein sequence ID" value="MEA9355003.1"/>
    <property type="molecule type" value="Genomic_DNA"/>
</dbReference>
<feature type="domain" description="ABC transmembrane type-1" evidence="8">
    <location>
        <begin position="77"/>
        <end position="264"/>
    </location>
</feature>
<protein>
    <submittedName>
        <fullName evidence="9">ABC transporter permease</fullName>
    </submittedName>
</protein>
<keyword evidence="2 7" id="KW-0813">Transport</keyword>
<evidence type="ECO:0000256" key="6">
    <source>
        <dbReference type="ARBA" id="ARBA00023136"/>
    </source>
</evidence>
<gene>
    <name evidence="9" type="ORF">SHI21_02260</name>
</gene>
<evidence type="ECO:0000313" key="10">
    <source>
        <dbReference type="Proteomes" id="UP001302274"/>
    </source>
</evidence>
<keyword evidence="6 7" id="KW-0472">Membrane</keyword>
<evidence type="ECO:0000313" key="9">
    <source>
        <dbReference type="EMBL" id="MEA9355003.1"/>
    </source>
</evidence>
<comment type="caution">
    <text evidence="9">The sequence shown here is derived from an EMBL/GenBank/DDBJ whole genome shotgun (WGS) entry which is preliminary data.</text>
</comment>
<feature type="transmembrane region" description="Helical" evidence="7">
    <location>
        <begin position="142"/>
        <end position="159"/>
    </location>
</feature>
<feature type="transmembrane region" description="Helical" evidence="7">
    <location>
        <begin position="185"/>
        <end position="211"/>
    </location>
</feature>
<dbReference type="SUPFAM" id="SSF161098">
    <property type="entry name" value="MetI-like"/>
    <property type="match status" value="1"/>
</dbReference>
<evidence type="ECO:0000256" key="2">
    <source>
        <dbReference type="ARBA" id="ARBA00022448"/>
    </source>
</evidence>
<dbReference type="InterPro" id="IPR035906">
    <property type="entry name" value="MetI-like_sf"/>
</dbReference>
<keyword evidence="3" id="KW-1003">Cell membrane</keyword>
<reference evidence="9 10" key="1">
    <citation type="submission" date="2023-11" db="EMBL/GenBank/DDBJ databases">
        <title>A Novel Polar Bacteriovorax (B. antarcticus) Isolated from the Biocrust in Antarctica.</title>
        <authorList>
            <person name="Mun W."/>
            <person name="Choi S.Y."/>
            <person name="Mitchell R.J."/>
        </authorList>
    </citation>
    <scope>NUCLEOTIDE SEQUENCE [LARGE SCALE GENOMIC DNA]</scope>
    <source>
        <strain evidence="9 10">PP10</strain>
    </source>
</reference>
<dbReference type="PANTHER" id="PTHR43386:SF1">
    <property type="entry name" value="D,D-DIPEPTIDE TRANSPORT SYSTEM PERMEASE PROTEIN DDPC-RELATED"/>
    <property type="match status" value="1"/>
</dbReference>